<gene>
    <name evidence="1" type="ORF">IPMB12_06815</name>
</gene>
<dbReference type="KEGG" id="orb:IPMB12_06815"/>
<sequence>MIKTIPNDFFKKREHEIKKIDSIFCENLYYLELIKKYILSEIVPDIILYDYEKAIKYNRMFTEDNPQVNKKDLWLIGASGQGDFWFLDNTDSILWCNHDFGEFKKQSCLNLEISFEKFLCLGFTLYDFEEKLDNTPDYFDSPDRQEDLKRAINCISDDLYEIYPYDYF</sequence>
<dbReference type="RefSeq" id="WP_166916225.1">
    <property type="nucleotide sequence ID" value="NZ_CP050253.1"/>
</dbReference>
<accession>A0A6G9ICJ1</accession>
<proteinExistence type="predicted"/>
<protein>
    <recommendedName>
        <fullName evidence="3">SMI1/KNR4 family protein</fullName>
    </recommendedName>
</protein>
<evidence type="ECO:0000313" key="2">
    <source>
        <dbReference type="Proteomes" id="UP000501168"/>
    </source>
</evidence>
<organism evidence="1 2">
    <name type="scientific">Zophobihabitans entericus</name>
    <dbReference type="NCBI Taxonomy" id="1635327"/>
    <lineage>
        <taxon>Bacteria</taxon>
        <taxon>Pseudomonadati</taxon>
        <taxon>Pseudomonadota</taxon>
        <taxon>Gammaproteobacteria</taxon>
        <taxon>Orbales</taxon>
        <taxon>Orbaceae</taxon>
        <taxon>Zophobihabitans</taxon>
    </lineage>
</organism>
<reference evidence="1 2" key="1">
    <citation type="submission" date="2020-03" db="EMBL/GenBank/DDBJ databases">
        <title>Complete genome sequence of Orbus sp. IPMB12 (BCRC 80908).</title>
        <authorList>
            <person name="Lo W.-S."/>
            <person name="Chang T.-H."/>
            <person name="Kuo C.-H."/>
        </authorList>
    </citation>
    <scope>NUCLEOTIDE SEQUENCE [LARGE SCALE GENOMIC DNA]</scope>
    <source>
        <strain evidence="1 2">IPMB12</strain>
    </source>
</reference>
<dbReference type="InParanoid" id="A0A6G9ICJ1"/>
<name>A0A6G9ICJ1_9GAMM</name>
<evidence type="ECO:0008006" key="3">
    <source>
        <dbReference type="Google" id="ProtNLM"/>
    </source>
</evidence>
<dbReference type="EMBL" id="CP050253">
    <property type="protein sequence ID" value="QIQ21424.1"/>
    <property type="molecule type" value="Genomic_DNA"/>
</dbReference>
<keyword evidence="2" id="KW-1185">Reference proteome</keyword>
<dbReference type="Proteomes" id="UP000501168">
    <property type="component" value="Chromosome"/>
</dbReference>
<evidence type="ECO:0000313" key="1">
    <source>
        <dbReference type="EMBL" id="QIQ21424.1"/>
    </source>
</evidence>
<dbReference type="AlphaFoldDB" id="A0A6G9ICJ1"/>